<dbReference type="InterPro" id="IPR013098">
    <property type="entry name" value="Ig_I-set"/>
</dbReference>
<dbReference type="InterPro" id="IPR036116">
    <property type="entry name" value="FN3_sf"/>
</dbReference>
<dbReference type="GO" id="GO:0005085">
    <property type="term" value="F:guanyl-nucleotide exchange factor activity"/>
    <property type="evidence" value="ECO:0007669"/>
    <property type="project" value="UniProtKB-KW"/>
</dbReference>
<comment type="similarity">
    <text evidence="2">Belongs to the protein kinase superfamily. CAMK Ser/Thr protein kinase family.</text>
</comment>
<dbReference type="InterPro" id="IPR003598">
    <property type="entry name" value="Ig_sub2"/>
</dbReference>
<dbReference type="InterPro" id="IPR013783">
    <property type="entry name" value="Ig-like_fold"/>
</dbReference>
<organism evidence="12 13">
    <name type="scientific">Agrilus planipennis</name>
    <name type="common">Emerald ash borer</name>
    <name type="synonym">Agrilus marcopoli</name>
    <dbReference type="NCBI Taxonomy" id="224129"/>
    <lineage>
        <taxon>Eukaryota</taxon>
        <taxon>Metazoa</taxon>
        <taxon>Ecdysozoa</taxon>
        <taxon>Arthropoda</taxon>
        <taxon>Hexapoda</taxon>
        <taxon>Insecta</taxon>
        <taxon>Pterygota</taxon>
        <taxon>Neoptera</taxon>
        <taxon>Endopterygota</taxon>
        <taxon>Coleoptera</taxon>
        <taxon>Polyphaga</taxon>
        <taxon>Elateriformia</taxon>
        <taxon>Buprestoidea</taxon>
        <taxon>Buprestidae</taxon>
        <taxon>Agrilinae</taxon>
        <taxon>Agrilus</taxon>
    </lineage>
</organism>
<dbReference type="InterPro" id="IPR000219">
    <property type="entry name" value="DH_dom"/>
</dbReference>
<dbReference type="SMART" id="SM00325">
    <property type="entry name" value="RhoGEF"/>
    <property type="match status" value="1"/>
</dbReference>
<dbReference type="Gene3D" id="1.10.510.10">
    <property type="entry name" value="Transferase(Phosphotransferase) domain 1"/>
    <property type="match status" value="1"/>
</dbReference>
<dbReference type="SUPFAM" id="SSF49265">
    <property type="entry name" value="Fibronectin type III"/>
    <property type="match status" value="1"/>
</dbReference>
<dbReference type="InterPro" id="IPR001849">
    <property type="entry name" value="PH_domain"/>
</dbReference>
<gene>
    <name evidence="13" type="primary">LOC108737178</name>
</gene>
<proteinExistence type="inferred from homology"/>
<dbReference type="Proteomes" id="UP000192223">
    <property type="component" value="Unplaced"/>
</dbReference>
<accession>A0A1W4WNC9</accession>
<dbReference type="GO" id="GO:0004672">
    <property type="term" value="F:protein kinase activity"/>
    <property type="evidence" value="ECO:0007669"/>
    <property type="project" value="InterPro"/>
</dbReference>
<dbReference type="PANTHER" id="PTHR22826">
    <property type="entry name" value="RHO GUANINE EXCHANGE FACTOR-RELATED"/>
    <property type="match status" value="1"/>
</dbReference>
<dbReference type="SMART" id="SM00060">
    <property type="entry name" value="FN3"/>
    <property type="match status" value="1"/>
</dbReference>
<evidence type="ECO:0000259" key="10">
    <source>
        <dbReference type="PROSITE" id="PS50835"/>
    </source>
</evidence>
<evidence type="ECO:0000256" key="4">
    <source>
        <dbReference type="ARBA" id="ARBA00022658"/>
    </source>
</evidence>
<dbReference type="Pfam" id="PF22697">
    <property type="entry name" value="SOS1_NGEF_PH"/>
    <property type="match status" value="1"/>
</dbReference>
<dbReference type="CDD" id="cd13241">
    <property type="entry name" value="PH2_Kalirin_Trio_p63RhoGEF"/>
    <property type="match status" value="1"/>
</dbReference>
<feature type="region of interest" description="Disordered" evidence="7">
    <location>
        <begin position="23"/>
        <end position="105"/>
    </location>
</feature>
<dbReference type="GeneID" id="108737178"/>
<dbReference type="InterPro" id="IPR055251">
    <property type="entry name" value="SOS1_NGEF_PH"/>
</dbReference>
<dbReference type="InterPro" id="IPR003961">
    <property type="entry name" value="FN3_dom"/>
</dbReference>
<dbReference type="InterPro" id="IPR011009">
    <property type="entry name" value="Kinase-like_dom_sf"/>
</dbReference>
<dbReference type="GO" id="GO:0007411">
    <property type="term" value="P:axon guidance"/>
    <property type="evidence" value="ECO:0007669"/>
    <property type="project" value="TreeGrafter"/>
</dbReference>
<dbReference type="PROSITE" id="PS50853">
    <property type="entry name" value="FN3"/>
    <property type="match status" value="1"/>
</dbReference>
<dbReference type="Gene3D" id="2.30.29.30">
    <property type="entry name" value="Pleckstrin-homology domain (PH domain)/Phosphotyrosine-binding domain (PTB)"/>
    <property type="match status" value="1"/>
</dbReference>
<dbReference type="PANTHER" id="PTHR22826:SF106">
    <property type="entry name" value="TRIO, ISOFORM A"/>
    <property type="match status" value="1"/>
</dbReference>
<feature type="compositionally biased region" description="Acidic residues" evidence="7">
    <location>
        <begin position="93"/>
        <end position="102"/>
    </location>
</feature>
<dbReference type="CDD" id="cd00160">
    <property type="entry name" value="RhoGEF"/>
    <property type="match status" value="1"/>
</dbReference>
<dbReference type="Pfam" id="PF07679">
    <property type="entry name" value="I-set"/>
    <property type="match status" value="1"/>
</dbReference>
<dbReference type="Gene3D" id="3.30.200.20">
    <property type="entry name" value="Phosphorylase Kinase, domain 1"/>
    <property type="match status" value="1"/>
</dbReference>
<dbReference type="InterPro" id="IPR051336">
    <property type="entry name" value="RhoGEF_Guanine_NuclExch_SF"/>
</dbReference>
<feature type="compositionally biased region" description="Polar residues" evidence="7">
    <location>
        <begin position="78"/>
        <end position="92"/>
    </location>
</feature>
<dbReference type="SMART" id="SM00233">
    <property type="entry name" value="PH"/>
    <property type="match status" value="1"/>
</dbReference>
<dbReference type="InParanoid" id="A0A1W4WNC9"/>
<dbReference type="GO" id="GO:0019898">
    <property type="term" value="C:extrinsic component of membrane"/>
    <property type="evidence" value="ECO:0007669"/>
    <property type="project" value="TreeGrafter"/>
</dbReference>
<dbReference type="Pfam" id="PF00069">
    <property type="entry name" value="Pkinase"/>
    <property type="match status" value="1"/>
</dbReference>
<evidence type="ECO:0000256" key="3">
    <source>
        <dbReference type="ARBA" id="ARBA00022490"/>
    </source>
</evidence>
<dbReference type="GO" id="GO:0005524">
    <property type="term" value="F:ATP binding"/>
    <property type="evidence" value="ECO:0007669"/>
    <property type="project" value="InterPro"/>
</dbReference>
<dbReference type="InterPro" id="IPR036179">
    <property type="entry name" value="Ig-like_dom_sf"/>
</dbReference>
<feature type="domain" description="Protein kinase" evidence="9">
    <location>
        <begin position="979"/>
        <end position="1235"/>
    </location>
</feature>
<reference evidence="13" key="1">
    <citation type="submission" date="2025-08" db="UniProtKB">
        <authorList>
            <consortium name="RefSeq"/>
        </authorList>
    </citation>
    <scope>IDENTIFICATION</scope>
    <source>
        <tissue evidence="13">Entire body</tissue>
    </source>
</reference>
<evidence type="ECO:0000259" key="9">
    <source>
        <dbReference type="PROSITE" id="PS50011"/>
    </source>
</evidence>
<dbReference type="SUPFAM" id="SSF50729">
    <property type="entry name" value="PH domain-like"/>
    <property type="match status" value="1"/>
</dbReference>
<dbReference type="Gene3D" id="2.60.40.10">
    <property type="entry name" value="Immunoglobulins"/>
    <property type="match status" value="2"/>
</dbReference>
<dbReference type="InterPro" id="IPR007110">
    <property type="entry name" value="Ig-like_dom"/>
</dbReference>
<dbReference type="STRING" id="224129.A0A1W4WNC9"/>
<evidence type="ECO:0000256" key="5">
    <source>
        <dbReference type="ARBA" id="ARBA00022737"/>
    </source>
</evidence>
<evidence type="ECO:0000256" key="6">
    <source>
        <dbReference type="ARBA" id="ARBA00023319"/>
    </source>
</evidence>
<dbReference type="InterPro" id="IPR035899">
    <property type="entry name" value="DBL_dom_sf"/>
</dbReference>
<evidence type="ECO:0000259" key="11">
    <source>
        <dbReference type="PROSITE" id="PS50853"/>
    </source>
</evidence>
<keyword evidence="4" id="KW-0344">Guanine-nucleotide releasing factor</keyword>
<dbReference type="KEGG" id="apln:108737178"/>
<feature type="region of interest" description="Disordered" evidence="7">
    <location>
        <begin position="202"/>
        <end position="222"/>
    </location>
</feature>
<dbReference type="PROSITE" id="PS50010">
    <property type="entry name" value="DH_2"/>
    <property type="match status" value="1"/>
</dbReference>
<dbReference type="OrthoDB" id="10256089at2759"/>
<feature type="domain" description="Ig-like" evidence="10">
    <location>
        <begin position="777"/>
        <end position="873"/>
    </location>
</feature>
<dbReference type="SUPFAM" id="SSF48065">
    <property type="entry name" value="DBL homology domain (DH-domain)"/>
    <property type="match status" value="1"/>
</dbReference>
<keyword evidence="5" id="KW-0677">Repeat</keyword>
<dbReference type="PROSITE" id="PS50011">
    <property type="entry name" value="PROTEIN_KINASE_DOM"/>
    <property type="match status" value="1"/>
</dbReference>
<dbReference type="Gene3D" id="1.20.900.10">
    <property type="entry name" value="Dbl homology (DH) domain"/>
    <property type="match status" value="1"/>
</dbReference>
<dbReference type="Pfam" id="PF00621">
    <property type="entry name" value="RhoGEF"/>
    <property type="match status" value="1"/>
</dbReference>
<dbReference type="CDD" id="cd00063">
    <property type="entry name" value="FN3"/>
    <property type="match status" value="1"/>
</dbReference>
<sequence>MGKLKKFIRRHCSCCCISRKWLPPPLRKLSQGKVEKQPSSEKPPLKKTGSDKRIKVPSDMGNKSSVSEGEDDEDRVPTSFQGNGSSAQSEPTNGEEAEDEVELPPPMKPIQESILVSTVPQGVPTTEESHGKRVSSLTLKSLEGATSADLAEIEQIVKERMEQHTENLERNSSLRDTKSSDAIAECGGNCISHRDLSAQSSSSDATAIALSGDDESDKPAEDCVDEGKVKENHLRKRQFVLSELVETEEAYVRDLSLIVDGYMTYMRDPNCEIPIPEDLKGGKDKIVFGNIKDIYEWHKNFFLKELKLRINNITELGNLFRRHERNLRMYVVYCKNKPVSEYIVSEYLDTYFEELRIKLEHKLQICDLLIKPVQRIMKYQLLLKDILKHTEKAGLISEAESLRKALDIMIDVPKTANDMMDFGRLQGFEGKITAQDNLLLHGPLICSDVPGANSSVVVGKNKELQVFLFEQTIIFSEAVGKKTQFTSPQYFYKTHMQVNKMTMEENISEETFTLRSTDPNKPIVAFTCQAYSPDMQQQWIATINNILQTQKDFLKAIQSPIAYQKERTRETSVCDLSSLWNPTCRKALSTPSTPNPLPENESECRKTTPHAIQKAKTIGIPSEADINLVADKNHTHNKTKLTFFEGFRNTLRSKHKNDNTVLASPKETEKNDLHRRWSEANSPTLDNALLLPGMQARVVVDWPDMVLGEIIQIIQQDPVKGYLVKPNDSQEEKWLPSHVLTYHNRKHWPFKFKKSQGRRSLDSNLCSETSTSETSHPEFKEKLRNITAQCGSKVTFKCIINKVSGTSVKANWRKIEPDPCALRSNGRFSINKIVDGQARLVINNLKLSDSGTYVCSVSNEIGTSQCSAILTVTDSLPPLHEPKIQVRSCSSVLIEWDSDSYCDFLVQFCKLGTGEWLTAGKKHGAKEFSYVVENLNPGETYSFRVVAAENNFVGLPSIAVTLPVADGLRWQQEQFNRRYMELDEISRGRFAVVRKAKDRGTGHEVALKQVWKRKQHHKVTQAEYSLLAGMQHTNIIRALALFDNAPVPGIDTIVLELVKGPLLFNFVCSNEFYEEEDVRIYTKQLMSAVSWLHEKDLAHLDIKPENVMVDTCCNPSPILKLVDFGNCVNTSANVILPPACLEFAPPELVLGQPVGKHTDLWAVGVFLYVFLSGVSPFLDDSMEETTANILKCDFCFPDEFFSDISEDAKSLISSMLSLLPCQRMKMNQCLESSWFKNKSQSTNKLISTSRLQTFVRRRHHPANMSSPTKNVIYSIDY</sequence>
<dbReference type="InterPro" id="IPR000719">
    <property type="entry name" value="Prot_kinase_dom"/>
</dbReference>
<evidence type="ECO:0000256" key="2">
    <source>
        <dbReference type="ARBA" id="ARBA00006692"/>
    </source>
</evidence>
<dbReference type="RefSeq" id="XP_018325431.1">
    <property type="nucleotide sequence ID" value="XM_018469929.2"/>
</dbReference>
<keyword evidence="12" id="KW-1185">Reference proteome</keyword>
<dbReference type="PROSITE" id="PS50835">
    <property type="entry name" value="IG_LIKE"/>
    <property type="match status" value="1"/>
</dbReference>
<evidence type="ECO:0000256" key="7">
    <source>
        <dbReference type="SAM" id="MobiDB-lite"/>
    </source>
</evidence>
<dbReference type="InterPro" id="IPR003599">
    <property type="entry name" value="Ig_sub"/>
</dbReference>
<dbReference type="SMART" id="SM00220">
    <property type="entry name" value="S_TKc"/>
    <property type="match status" value="1"/>
</dbReference>
<comment type="subcellular location">
    <subcellularLocation>
        <location evidence="1">Cytoplasm</location>
    </subcellularLocation>
</comment>
<dbReference type="InterPro" id="IPR011993">
    <property type="entry name" value="PH-like_dom_sf"/>
</dbReference>
<dbReference type="InterPro" id="IPR008271">
    <property type="entry name" value="Ser/Thr_kinase_AS"/>
</dbReference>
<evidence type="ECO:0000259" key="8">
    <source>
        <dbReference type="PROSITE" id="PS50010"/>
    </source>
</evidence>
<keyword evidence="6" id="KW-0393">Immunoglobulin domain</keyword>
<evidence type="ECO:0000313" key="12">
    <source>
        <dbReference type="Proteomes" id="UP000192223"/>
    </source>
</evidence>
<dbReference type="SMART" id="SM00408">
    <property type="entry name" value="IGc2"/>
    <property type="match status" value="1"/>
</dbReference>
<dbReference type="FunFam" id="2.60.40.10:FF:000107">
    <property type="entry name" value="Myosin, light chain kinase a"/>
    <property type="match status" value="1"/>
</dbReference>
<dbReference type="SUPFAM" id="SSF56112">
    <property type="entry name" value="Protein kinase-like (PK-like)"/>
    <property type="match status" value="1"/>
</dbReference>
<evidence type="ECO:0000256" key="1">
    <source>
        <dbReference type="ARBA" id="ARBA00004496"/>
    </source>
</evidence>
<feature type="domain" description="Fibronectin type-III" evidence="11">
    <location>
        <begin position="878"/>
        <end position="967"/>
    </location>
</feature>
<keyword evidence="3" id="KW-0963">Cytoplasm</keyword>
<evidence type="ECO:0000313" key="13">
    <source>
        <dbReference type="RefSeq" id="XP_018325431.1"/>
    </source>
</evidence>
<feature type="domain" description="DH" evidence="8">
    <location>
        <begin position="236"/>
        <end position="419"/>
    </location>
</feature>
<dbReference type="SMART" id="SM00409">
    <property type="entry name" value="IG"/>
    <property type="match status" value="1"/>
</dbReference>
<dbReference type="FunFam" id="1.20.900.10:FF:000008">
    <property type="entry name" value="rho guanine nucleotide exchange factor 25"/>
    <property type="match status" value="1"/>
</dbReference>
<dbReference type="AlphaFoldDB" id="A0A1W4WNC9"/>
<dbReference type="SUPFAM" id="SSF48726">
    <property type="entry name" value="Immunoglobulin"/>
    <property type="match status" value="1"/>
</dbReference>
<dbReference type="GO" id="GO:0005737">
    <property type="term" value="C:cytoplasm"/>
    <property type="evidence" value="ECO:0007669"/>
    <property type="project" value="UniProtKB-SubCell"/>
</dbReference>
<protein>
    <submittedName>
        <fullName evidence="13">Triple functional domain protein isoform X3</fullName>
    </submittedName>
</protein>
<name>A0A1W4WNC9_AGRPL</name>
<dbReference type="PROSITE" id="PS00108">
    <property type="entry name" value="PROTEIN_KINASE_ST"/>
    <property type="match status" value="1"/>
</dbReference>